<proteinExistence type="predicted"/>
<feature type="non-terminal residue" evidence="1">
    <location>
        <position position="46"/>
    </location>
</feature>
<gene>
    <name evidence="1" type="ORF">S06H3_24509</name>
</gene>
<comment type="caution">
    <text evidence="1">The sequence shown here is derived from an EMBL/GenBank/DDBJ whole genome shotgun (WGS) entry which is preliminary data.</text>
</comment>
<organism evidence="1">
    <name type="scientific">marine sediment metagenome</name>
    <dbReference type="NCBI Taxonomy" id="412755"/>
    <lineage>
        <taxon>unclassified sequences</taxon>
        <taxon>metagenomes</taxon>
        <taxon>ecological metagenomes</taxon>
    </lineage>
</organism>
<evidence type="ECO:0000313" key="1">
    <source>
        <dbReference type="EMBL" id="GAI24982.1"/>
    </source>
</evidence>
<sequence length="46" mass="5331">MARSVCPVNFTNPNSIICYYRLSLGIYEQSFWVTQTQIIGHYMIDG</sequence>
<reference evidence="1" key="1">
    <citation type="journal article" date="2014" name="Front. Microbiol.">
        <title>High frequency of phylogenetically diverse reductive dehalogenase-homologous genes in deep subseafloor sedimentary metagenomes.</title>
        <authorList>
            <person name="Kawai M."/>
            <person name="Futagami T."/>
            <person name="Toyoda A."/>
            <person name="Takaki Y."/>
            <person name="Nishi S."/>
            <person name="Hori S."/>
            <person name="Arai W."/>
            <person name="Tsubouchi T."/>
            <person name="Morono Y."/>
            <person name="Uchiyama I."/>
            <person name="Ito T."/>
            <person name="Fujiyama A."/>
            <person name="Inagaki F."/>
            <person name="Takami H."/>
        </authorList>
    </citation>
    <scope>NUCLEOTIDE SEQUENCE</scope>
    <source>
        <strain evidence="1">Expedition CK06-06</strain>
    </source>
</reference>
<dbReference type="AlphaFoldDB" id="X1M0A4"/>
<protein>
    <submittedName>
        <fullName evidence="1">Uncharacterized protein</fullName>
    </submittedName>
</protein>
<dbReference type="EMBL" id="BARV01013667">
    <property type="protein sequence ID" value="GAI24982.1"/>
    <property type="molecule type" value="Genomic_DNA"/>
</dbReference>
<accession>X1M0A4</accession>
<name>X1M0A4_9ZZZZ</name>